<evidence type="ECO:0000313" key="1">
    <source>
        <dbReference type="EMBL" id="KAJ8650562.1"/>
    </source>
</evidence>
<comment type="caution">
    <text evidence="1">The sequence shown here is derived from an EMBL/GenBank/DDBJ whole genome shotgun (WGS) entry which is preliminary data.</text>
</comment>
<sequence length="99" mass="10025">MHYGPHLGSRSSSALPEGIDFSHHLALLGFPGLPHSARVAALTAGISSVVERMTRVAGHSGALGSANPQNTEPLLNQGTQGVTPGANQVSSSSTAAMIQ</sequence>
<accession>A0ACC2MXM9</accession>
<proteinExistence type="predicted"/>
<dbReference type="Proteomes" id="UP001234297">
    <property type="component" value="Chromosome 1"/>
</dbReference>
<reference evidence="1 2" key="1">
    <citation type="journal article" date="2022" name="Hortic Res">
        <title>A haplotype resolved chromosomal level avocado genome allows analysis of novel avocado genes.</title>
        <authorList>
            <person name="Nath O."/>
            <person name="Fletcher S.J."/>
            <person name="Hayward A."/>
            <person name="Shaw L.M."/>
            <person name="Masouleh A.K."/>
            <person name="Furtado A."/>
            <person name="Henry R.J."/>
            <person name="Mitter N."/>
        </authorList>
    </citation>
    <scope>NUCLEOTIDE SEQUENCE [LARGE SCALE GENOMIC DNA]</scope>
    <source>
        <strain evidence="2">cv. Hass</strain>
    </source>
</reference>
<organism evidence="1 2">
    <name type="scientific">Persea americana</name>
    <name type="common">Avocado</name>
    <dbReference type="NCBI Taxonomy" id="3435"/>
    <lineage>
        <taxon>Eukaryota</taxon>
        <taxon>Viridiplantae</taxon>
        <taxon>Streptophyta</taxon>
        <taxon>Embryophyta</taxon>
        <taxon>Tracheophyta</taxon>
        <taxon>Spermatophyta</taxon>
        <taxon>Magnoliopsida</taxon>
        <taxon>Magnoliidae</taxon>
        <taxon>Laurales</taxon>
        <taxon>Lauraceae</taxon>
        <taxon>Persea</taxon>
    </lineage>
</organism>
<evidence type="ECO:0000313" key="2">
    <source>
        <dbReference type="Proteomes" id="UP001234297"/>
    </source>
</evidence>
<protein>
    <submittedName>
        <fullName evidence="1">Uncharacterized protein</fullName>
    </submittedName>
</protein>
<keyword evidence="2" id="KW-1185">Reference proteome</keyword>
<dbReference type="EMBL" id="CM056809">
    <property type="protein sequence ID" value="KAJ8650562.1"/>
    <property type="molecule type" value="Genomic_DNA"/>
</dbReference>
<gene>
    <name evidence="1" type="ORF">MRB53_003585</name>
</gene>
<name>A0ACC2MXM9_PERAE</name>